<reference evidence="2 3" key="1">
    <citation type="submission" date="2020-04" db="EMBL/GenBank/DDBJ databases">
        <authorList>
            <person name="Laetsch R D."/>
            <person name="Stevens L."/>
            <person name="Kumar S."/>
            <person name="Blaxter L. M."/>
        </authorList>
    </citation>
    <scope>NUCLEOTIDE SEQUENCE [LARGE SCALE GENOMIC DNA]</scope>
</reference>
<protein>
    <submittedName>
        <fullName evidence="2">Uncharacterized protein</fullName>
    </submittedName>
</protein>
<evidence type="ECO:0000256" key="1">
    <source>
        <dbReference type="SAM" id="MobiDB-lite"/>
    </source>
</evidence>
<dbReference type="InterPro" id="IPR005331">
    <property type="entry name" value="Sulfotransferase"/>
</dbReference>
<sequence length="317" mass="36959">MHMDGIPQQATKEQTPKAKTRNNEQLIATRGQKAKITLSTSTPKYIHERLNNSEYFIYPLLVPPYVPLRTSFVLAKKYNIAACRIQKNLSTILWSIFCFLNNKEFYTTNNISLTARFRTIMKYDVCNATEVTGIGNNRYNAKIAILRDPLERFLSAFVDKCIREAEKNPTRCYGCKGDMVCLLEKQYYRFMRIAAGEIKEYSFEDRHFAPMTWFCDFNKHNIKTFDILTLGETEKHQAELIDKHAEIFSKNHVEKNLTDYIQKEVRDNPTPHSTTGSDIRKTIGNFMRTNQKIMSLLQLLYANDYTVFNIPSPFLEH</sequence>
<dbReference type="PANTHER" id="PTHR22900">
    <property type="entry name" value="PROTEIN CBG14245-RELATED"/>
    <property type="match status" value="1"/>
</dbReference>
<keyword evidence="3" id="KW-1185">Reference proteome</keyword>
<dbReference type="PANTHER" id="PTHR22900:SF9">
    <property type="entry name" value="CARBOHYDRATE SULFOTRANSFERASE-RELATED"/>
    <property type="match status" value="1"/>
</dbReference>
<dbReference type="GO" id="GO:0047756">
    <property type="term" value="F:chondroitin 4-sulfotransferase activity"/>
    <property type="evidence" value="ECO:0007669"/>
    <property type="project" value="InterPro"/>
</dbReference>
<evidence type="ECO:0000313" key="2">
    <source>
        <dbReference type="EMBL" id="CAB3410170.1"/>
    </source>
</evidence>
<dbReference type="GO" id="GO:0050650">
    <property type="term" value="P:chondroitin sulfate proteoglycan biosynthetic process"/>
    <property type="evidence" value="ECO:0007669"/>
    <property type="project" value="InterPro"/>
</dbReference>
<dbReference type="InterPro" id="IPR007669">
    <property type="entry name" value="Chst-1-like"/>
</dbReference>
<dbReference type="OrthoDB" id="408912at2759"/>
<accession>A0A8S1FCW0</accession>
<dbReference type="EMBL" id="CADEPM010000010">
    <property type="protein sequence ID" value="CAB3410170.1"/>
    <property type="molecule type" value="Genomic_DNA"/>
</dbReference>
<dbReference type="AlphaFoldDB" id="A0A8S1FCW0"/>
<gene>
    <name evidence="2" type="ORF">CBOVIS_LOCUS11729</name>
</gene>
<dbReference type="GO" id="GO:0016020">
    <property type="term" value="C:membrane"/>
    <property type="evidence" value="ECO:0007669"/>
    <property type="project" value="InterPro"/>
</dbReference>
<comment type="caution">
    <text evidence="2">The sequence shown here is derived from an EMBL/GenBank/DDBJ whole genome shotgun (WGS) entry which is preliminary data.</text>
</comment>
<dbReference type="GO" id="GO:1902884">
    <property type="term" value="P:positive regulation of response to oxidative stress"/>
    <property type="evidence" value="ECO:0007669"/>
    <property type="project" value="InterPro"/>
</dbReference>
<organism evidence="2 3">
    <name type="scientific">Caenorhabditis bovis</name>
    <dbReference type="NCBI Taxonomy" id="2654633"/>
    <lineage>
        <taxon>Eukaryota</taxon>
        <taxon>Metazoa</taxon>
        <taxon>Ecdysozoa</taxon>
        <taxon>Nematoda</taxon>
        <taxon>Chromadorea</taxon>
        <taxon>Rhabditida</taxon>
        <taxon>Rhabditina</taxon>
        <taxon>Rhabditomorpha</taxon>
        <taxon>Rhabditoidea</taxon>
        <taxon>Rhabditidae</taxon>
        <taxon>Peloderinae</taxon>
        <taxon>Caenorhabditis</taxon>
    </lineage>
</organism>
<feature type="region of interest" description="Disordered" evidence="1">
    <location>
        <begin position="1"/>
        <end position="25"/>
    </location>
</feature>
<dbReference type="Proteomes" id="UP000494206">
    <property type="component" value="Unassembled WGS sequence"/>
</dbReference>
<proteinExistence type="predicted"/>
<dbReference type="Pfam" id="PF03567">
    <property type="entry name" value="Sulfotransfer_2"/>
    <property type="match status" value="1"/>
</dbReference>
<name>A0A8S1FCW0_9PELO</name>
<evidence type="ECO:0000313" key="3">
    <source>
        <dbReference type="Proteomes" id="UP000494206"/>
    </source>
</evidence>